<feature type="compositionally biased region" description="Basic and acidic residues" evidence="1">
    <location>
        <begin position="323"/>
        <end position="348"/>
    </location>
</feature>
<organism evidence="3 4">
    <name type="scientific">Viridothelium virens</name>
    <name type="common">Speckled blister lichen</name>
    <name type="synonym">Trypethelium virens</name>
    <dbReference type="NCBI Taxonomy" id="1048519"/>
    <lineage>
        <taxon>Eukaryota</taxon>
        <taxon>Fungi</taxon>
        <taxon>Dikarya</taxon>
        <taxon>Ascomycota</taxon>
        <taxon>Pezizomycotina</taxon>
        <taxon>Dothideomycetes</taxon>
        <taxon>Dothideomycetes incertae sedis</taxon>
        <taxon>Trypetheliales</taxon>
        <taxon>Trypetheliaceae</taxon>
        <taxon>Viridothelium</taxon>
    </lineage>
</organism>
<keyword evidence="2" id="KW-1133">Transmembrane helix</keyword>
<name>A0A6A6H086_VIRVR</name>
<reference evidence="3" key="1">
    <citation type="journal article" date="2020" name="Stud. Mycol.">
        <title>101 Dothideomycetes genomes: a test case for predicting lifestyles and emergence of pathogens.</title>
        <authorList>
            <person name="Haridas S."/>
            <person name="Albert R."/>
            <person name="Binder M."/>
            <person name="Bloem J."/>
            <person name="Labutti K."/>
            <person name="Salamov A."/>
            <person name="Andreopoulos B."/>
            <person name="Baker S."/>
            <person name="Barry K."/>
            <person name="Bills G."/>
            <person name="Bluhm B."/>
            <person name="Cannon C."/>
            <person name="Castanera R."/>
            <person name="Culley D."/>
            <person name="Daum C."/>
            <person name="Ezra D."/>
            <person name="Gonzalez J."/>
            <person name="Henrissat B."/>
            <person name="Kuo A."/>
            <person name="Liang C."/>
            <person name="Lipzen A."/>
            <person name="Lutzoni F."/>
            <person name="Magnuson J."/>
            <person name="Mondo S."/>
            <person name="Nolan M."/>
            <person name="Ohm R."/>
            <person name="Pangilinan J."/>
            <person name="Park H.-J."/>
            <person name="Ramirez L."/>
            <person name="Alfaro M."/>
            <person name="Sun H."/>
            <person name="Tritt A."/>
            <person name="Yoshinaga Y."/>
            <person name="Zwiers L.-H."/>
            <person name="Turgeon B."/>
            <person name="Goodwin S."/>
            <person name="Spatafora J."/>
            <person name="Crous P."/>
            <person name="Grigoriev I."/>
        </authorList>
    </citation>
    <scope>NUCLEOTIDE SEQUENCE</scope>
    <source>
        <strain evidence="3">Tuck. ex Michener</strain>
    </source>
</reference>
<proteinExistence type="predicted"/>
<evidence type="ECO:0000313" key="3">
    <source>
        <dbReference type="EMBL" id="KAF2231309.1"/>
    </source>
</evidence>
<gene>
    <name evidence="3" type="ORF">EV356DRAFT_294875</name>
</gene>
<evidence type="ECO:0000256" key="2">
    <source>
        <dbReference type="SAM" id="Phobius"/>
    </source>
</evidence>
<feature type="transmembrane region" description="Helical" evidence="2">
    <location>
        <begin position="403"/>
        <end position="423"/>
    </location>
</feature>
<protein>
    <submittedName>
        <fullName evidence="3">Uncharacterized protein</fullName>
    </submittedName>
</protein>
<keyword evidence="2" id="KW-0472">Membrane</keyword>
<evidence type="ECO:0000256" key="1">
    <source>
        <dbReference type="SAM" id="MobiDB-lite"/>
    </source>
</evidence>
<feature type="region of interest" description="Disordered" evidence="1">
    <location>
        <begin position="322"/>
        <end position="348"/>
    </location>
</feature>
<feature type="transmembrane region" description="Helical" evidence="2">
    <location>
        <begin position="284"/>
        <end position="303"/>
    </location>
</feature>
<dbReference type="InterPro" id="IPR036259">
    <property type="entry name" value="MFS_trans_sf"/>
</dbReference>
<dbReference type="OrthoDB" id="3009728at2759"/>
<keyword evidence="4" id="KW-1185">Reference proteome</keyword>
<sequence>MIAIEESNMQSSRAKRHFIAAFLERFHQSLTQLVRCLATVLSGQHLEHIVTACASLFPILLCILIIQLRNLSGPLFQHTSNDGWFQGWIDTCRFKAAQYNPDPGNPNTVNQAINFTGTGIDEKSLCSTFIRCILTQATQDYPAYWSASSSILAFIPTIVGLLSNSIEEIVAISFESPLLGLLLALSSTTSFSSRFTESQPPQTFERHPDYVLAVQQGVVDYISKNLRHARRRDRRGWVENENMHTVVVIIGLAGCTVGVWYFVWFLSRYGVVVWSCPTKIHTPVWIALSQTLVVLNIAFRSWLFRTEQIRLRISNGEANSARMSREHDFHTEQNRRSSHESHESHDFQSDETYKSITVLLRCRRRGLKRWVVQTITSIISFGLYTFATVFLASMTFITPVKAISVMVAFSVAGGVGRLAGYWARSSLRVERRVLLFDVSEKRIGELRDRLEMEVTLQDSEIDLTEEHVPG</sequence>
<feature type="transmembrane region" description="Helical" evidence="2">
    <location>
        <begin position="242"/>
        <end position="264"/>
    </location>
</feature>
<dbReference type="EMBL" id="ML991828">
    <property type="protein sequence ID" value="KAF2231309.1"/>
    <property type="molecule type" value="Genomic_DNA"/>
</dbReference>
<accession>A0A6A6H086</accession>
<dbReference type="AlphaFoldDB" id="A0A6A6H086"/>
<dbReference type="SUPFAM" id="SSF103473">
    <property type="entry name" value="MFS general substrate transporter"/>
    <property type="match status" value="1"/>
</dbReference>
<feature type="transmembrane region" description="Helical" evidence="2">
    <location>
        <begin position="370"/>
        <end position="397"/>
    </location>
</feature>
<evidence type="ECO:0000313" key="4">
    <source>
        <dbReference type="Proteomes" id="UP000800092"/>
    </source>
</evidence>
<dbReference type="Proteomes" id="UP000800092">
    <property type="component" value="Unassembled WGS sequence"/>
</dbReference>
<keyword evidence="2" id="KW-0812">Transmembrane</keyword>